<dbReference type="InParanoid" id="A0A5R8QHY8"/>
<protein>
    <submittedName>
        <fullName evidence="1">Uncharacterized protein</fullName>
    </submittedName>
</protein>
<reference evidence="1 2" key="1">
    <citation type="submission" date="2019-05" db="EMBL/GenBank/DDBJ databases">
        <title>Culicoidintestinum kansasii gen. nov., sp. nov. from the gastrointestinal tract of the biting midge, Culicoides sonorensis.</title>
        <authorList>
            <person name="Neupane S."/>
            <person name="Ghosh A."/>
            <person name="Gunther S."/>
            <person name="Martin K."/>
            <person name="Zurek L."/>
        </authorList>
    </citation>
    <scope>NUCLEOTIDE SEQUENCE [LARGE SCALE GENOMIC DNA]</scope>
    <source>
        <strain evidence="1 2">CS-1</strain>
    </source>
</reference>
<evidence type="ECO:0000313" key="1">
    <source>
        <dbReference type="EMBL" id="TLG77336.1"/>
    </source>
</evidence>
<sequence length="76" mass="8891">MSDMYVIMVGSEYLVGRGDMQKDYWISKENAERKKRIKTNYIFSSDISRALRTNMPEKYIKALENEKFSDVCSIPA</sequence>
<evidence type="ECO:0000313" key="2">
    <source>
        <dbReference type="Proteomes" id="UP000306912"/>
    </source>
</evidence>
<proteinExistence type="predicted"/>
<organism evidence="1 2">
    <name type="scientific">Culicoidibacter larvae</name>
    <dbReference type="NCBI Taxonomy" id="2579976"/>
    <lineage>
        <taxon>Bacteria</taxon>
        <taxon>Bacillati</taxon>
        <taxon>Bacillota</taxon>
        <taxon>Culicoidibacteria</taxon>
        <taxon>Culicoidibacterales</taxon>
        <taxon>Culicoidibacteraceae</taxon>
        <taxon>Culicoidibacter</taxon>
    </lineage>
</organism>
<dbReference type="AlphaFoldDB" id="A0A5R8QHY8"/>
<comment type="caution">
    <text evidence="1">The sequence shown here is derived from an EMBL/GenBank/DDBJ whole genome shotgun (WGS) entry which is preliminary data.</text>
</comment>
<name>A0A5R8QHY8_9FIRM</name>
<dbReference type="RefSeq" id="WP_138189943.1">
    <property type="nucleotide sequence ID" value="NZ_VBWP01000001.1"/>
</dbReference>
<gene>
    <name evidence="1" type="ORF">FEZ08_01580</name>
</gene>
<dbReference type="Proteomes" id="UP000306912">
    <property type="component" value="Unassembled WGS sequence"/>
</dbReference>
<accession>A0A5R8QHY8</accession>
<keyword evidence="2" id="KW-1185">Reference proteome</keyword>
<dbReference type="EMBL" id="VBWP01000001">
    <property type="protein sequence ID" value="TLG77336.1"/>
    <property type="molecule type" value="Genomic_DNA"/>
</dbReference>